<dbReference type="Pfam" id="PF21537">
    <property type="entry name" value="DUF1980_C"/>
    <property type="match status" value="1"/>
</dbReference>
<dbReference type="InterPro" id="IPR048447">
    <property type="entry name" value="DUF1980_C"/>
</dbReference>
<gene>
    <name evidence="5" type="ORF">O3V59_09190</name>
</gene>
<evidence type="ECO:0000313" key="6">
    <source>
        <dbReference type="Proteomes" id="UP001151071"/>
    </source>
</evidence>
<keyword evidence="6" id="KW-1185">Reference proteome</keyword>
<feature type="compositionally biased region" description="Polar residues" evidence="1">
    <location>
        <begin position="131"/>
        <end position="143"/>
    </location>
</feature>
<organism evidence="5 6">
    <name type="scientific">Brevibacillus thermoruber</name>
    <dbReference type="NCBI Taxonomy" id="33942"/>
    <lineage>
        <taxon>Bacteria</taxon>
        <taxon>Bacillati</taxon>
        <taxon>Bacillota</taxon>
        <taxon>Bacilli</taxon>
        <taxon>Bacillales</taxon>
        <taxon>Paenibacillaceae</taxon>
        <taxon>Brevibacillus</taxon>
    </lineage>
</organism>
<feature type="transmembrane region" description="Helical" evidence="2">
    <location>
        <begin position="85"/>
        <end position="104"/>
    </location>
</feature>
<evidence type="ECO:0000313" key="5">
    <source>
        <dbReference type="EMBL" id="MDA5108535.1"/>
    </source>
</evidence>
<dbReference type="Proteomes" id="UP001151071">
    <property type="component" value="Unassembled WGS sequence"/>
</dbReference>
<keyword evidence="2" id="KW-0472">Membrane</keyword>
<proteinExistence type="predicted"/>
<dbReference type="AlphaFoldDB" id="A0A9X3TQH0"/>
<name>A0A9X3TQH0_9BACL</name>
<dbReference type="EMBL" id="JAPYYP010000008">
    <property type="protein sequence ID" value="MDA5108535.1"/>
    <property type="molecule type" value="Genomic_DNA"/>
</dbReference>
<feature type="region of interest" description="Disordered" evidence="1">
    <location>
        <begin position="130"/>
        <end position="200"/>
    </location>
</feature>
<feature type="transmembrane region" description="Helical" evidence="2">
    <location>
        <begin position="43"/>
        <end position="64"/>
    </location>
</feature>
<evidence type="ECO:0000256" key="2">
    <source>
        <dbReference type="SAM" id="Phobius"/>
    </source>
</evidence>
<evidence type="ECO:0000259" key="4">
    <source>
        <dbReference type="Pfam" id="PF21537"/>
    </source>
</evidence>
<reference evidence="5" key="1">
    <citation type="submission" date="2022-12" db="EMBL/GenBank/DDBJ databases">
        <title>Draft genome sequence of the thermophilic strain Brevibacillus thermoruber HT42, isolated from Los Humeros, Puebla, Mexico, with biotechnological potential.</title>
        <authorList>
            <person name="Lara Sanchez J."/>
            <person name="Solis Palacios R."/>
            <person name="Bustos Baena A.S."/>
            <person name="Ruz Baez A.E."/>
            <person name="Espinosa Luna G."/>
            <person name="Oliart Ros R.M."/>
        </authorList>
    </citation>
    <scope>NUCLEOTIDE SEQUENCE</scope>
    <source>
        <strain evidence="5">HT42</strain>
    </source>
</reference>
<dbReference type="PANTHER" id="PTHR40047:SF1">
    <property type="entry name" value="UPF0703 PROTEIN YCGQ"/>
    <property type="match status" value="1"/>
</dbReference>
<dbReference type="InterPro" id="IPR048493">
    <property type="entry name" value="DUF1980_N"/>
</dbReference>
<dbReference type="Pfam" id="PF09323">
    <property type="entry name" value="DUF1980"/>
    <property type="match status" value="1"/>
</dbReference>
<keyword evidence="2" id="KW-1133">Transmembrane helix</keyword>
<comment type="caution">
    <text evidence="5">The sequence shown here is derived from an EMBL/GenBank/DDBJ whole genome shotgun (WGS) entry which is preliminary data.</text>
</comment>
<keyword evidence="2" id="KW-0812">Transmembrane</keyword>
<evidence type="ECO:0000256" key="1">
    <source>
        <dbReference type="SAM" id="MobiDB-lite"/>
    </source>
</evidence>
<feature type="domain" description="DUF1980" evidence="3">
    <location>
        <begin position="12"/>
        <end position="119"/>
    </location>
</feature>
<feature type="compositionally biased region" description="Polar residues" evidence="1">
    <location>
        <begin position="190"/>
        <end position="200"/>
    </location>
</feature>
<dbReference type="NCBIfam" id="TIGR03943">
    <property type="entry name" value="TIGR03943 family putative permease subunit"/>
    <property type="match status" value="1"/>
</dbReference>
<protein>
    <submittedName>
        <fullName evidence="5">TIGR03943 family protein</fullName>
    </submittedName>
</protein>
<sequence>MQPSTVKRHYIMRSLILLGFTLLLADLIVTGRLSHYLAPRLHMLSYVTVAILALLTAVSIRQAVVGPDSYECDCGDAHKVPRSPFTALVVYGLFALPLVMGLVLPDKTLGSAVAEKRGVTLLTGEGKWVQSVGSSTKPGSDQAGSPAPDANAMTDGTEKAKGAGETGNTTVSGNGGPGRSDAPEKAGDSGSPNQSAPQTDEQIRQRFAANSFGDFYTDIAVSLYKQPVIHLDDKLFLDGLTTMELYAKEFAGKELETLGFVYREPGFTPQQFVVARFSVSCCTADATVFGILVEDKAASKWATDSWVKVRGKLELRSVDGYDMLVLKASRIQPVKAPKDPYVYYDFNAAAP</sequence>
<feature type="domain" description="DUF1980" evidence="4">
    <location>
        <begin position="217"/>
        <end position="344"/>
    </location>
</feature>
<evidence type="ECO:0000259" key="3">
    <source>
        <dbReference type="Pfam" id="PF09323"/>
    </source>
</evidence>
<dbReference type="InterPro" id="IPR015402">
    <property type="entry name" value="DUF1980"/>
</dbReference>
<dbReference type="InterPro" id="IPR052955">
    <property type="entry name" value="UPF0703_membrane_permease"/>
</dbReference>
<accession>A0A9X3TQH0</accession>
<dbReference type="PANTHER" id="PTHR40047">
    <property type="entry name" value="UPF0703 PROTEIN YCGQ"/>
    <property type="match status" value="1"/>
</dbReference>